<keyword evidence="4" id="KW-1185">Reference proteome</keyword>
<dbReference type="Pfam" id="PF11738">
    <property type="entry name" value="DUF3298"/>
    <property type="match status" value="1"/>
</dbReference>
<evidence type="ECO:0000259" key="1">
    <source>
        <dbReference type="Pfam" id="PF11738"/>
    </source>
</evidence>
<feature type="domain" description="DUF3298" evidence="1">
    <location>
        <begin position="164"/>
        <end position="239"/>
    </location>
</feature>
<protein>
    <submittedName>
        <fullName evidence="3">DUF3298 and DUF4163 domain-containing protein</fullName>
    </submittedName>
</protein>
<accession>A0ABN1JES4</accession>
<evidence type="ECO:0000313" key="3">
    <source>
        <dbReference type="EMBL" id="GAA0737958.1"/>
    </source>
</evidence>
<dbReference type="Proteomes" id="UP001500736">
    <property type="component" value="Unassembled WGS sequence"/>
</dbReference>
<gene>
    <name evidence="3" type="ORF">GCM10009431_05360</name>
</gene>
<name>A0ABN1JES4_9FLAO</name>
<sequence>MFNKILFPVKKLSLIIVIITLFYSCKNEVTPVEFSETAIENNEHVNIEIIYPKVTSKSDIASKINSEIEQTISKNIAFFEDDTEQLSLDASIKDFENRYINFKKEFEDSSIKWDANVSGEVVYNSENVITIAIDSYTFTGGAHGNSVITLLNFNPKTGALYSFDDIFNNPTKVTELVETYLEKELNISKNQNTDDYFFDEFFKMPENIGFSDEGIIFLYNTYEIAAYAQGVTEFTIPYSEISEFLKLSE</sequence>
<evidence type="ECO:0000259" key="2">
    <source>
        <dbReference type="Pfam" id="PF13739"/>
    </source>
</evidence>
<dbReference type="Gene3D" id="3.30.565.40">
    <property type="entry name" value="Fervidobacterium nodosum Rt17-B1 like"/>
    <property type="match status" value="1"/>
</dbReference>
<dbReference type="Gene3D" id="3.90.640.20">
    <property type="entry name" value="Heat-shock cognate protein, ATPase"/>
    <property type="match status" value="1"/>
</dbReference>
<evidence type="ECO:0000313" key="4">
    <source>
        <dbReference type="Proteomes" id="UP001500736"/>
    </source>
</evidence>
<dbReference type="InterPro" id="IPR021729">
    <property type="entry name" value="DUF3298"/>
</dbReference>
<feature type="domain" description="Deacetylase PdaC" evidence="2">
    <location>
        <begin position="40"/>
        <end position="146"/>
    </location>
</feature>
<dbReference type="InterPro" id="IPR025303">
    <property type="entry name" value="PdaC"/>
</dbReference>
<dbReference type="EMBL" id="BAAAGF010000001">
    <property type="protein sequence ID" value="GAA0737958.1"/>
    <property type="molecule type" value="Genomic_DNA"/>
</dbReference>
<dbReference type="Pfam" id="PF13739">
    <property type="entry name" value="PdaC"/>
    <property type="match status" value="1"/>
</dbReference>
<proteinExistence type="predicted"/>
<comment type="caution">
    <text evidence="3">The sequence shown here is derived from an EMBL/GenBank/DDBJ whole genome shotgun (WGS) entry which is preliminary data.</text>
</comment>
<dbReference type="PROSITE" id="PS51257">
    <property type="entry name" value="PROKAR_LIPOPROTEIN"/>
    <property type="match status" value="1"/>
</dbReference>
<dbReference type="InterPro" id="IPR037126">
    <property type="entry name" value="PdaC/RsiV-like_sf"/>
</dbReference>
<reference evidence="3 4" key="1">
    <citation type="journal article" date="2019" name="Int. J. Syst. Evol. Microbiol.">
        <title>The Global Catalogue of Microorganisms (GCM) 10K type strain sequencing project: providing services to taxonomists for standard genome sequencing and annotation.</title>
        <authorList>
            <consortium name="The Broad Institute Genomics Platform"/>
            <consortium name="The Broad Institute Genome Sequencing Center for Infectious Disease"/>
            <person name="Wu L."/>
            <person name="Ma J."/>
        </authorList>
    </citation>
    <scope>NUCLEOTIDE SEQUENCE [LARGE SCALE GENOMIC DNA]</scope>
    <source>
        <strain evidence="3 4">JCM 15976</strain>
    </source>
</reference>
<organism evidence="3 4">
    <name type="scientific">Gaetbulibacter jejuensis</name>
    <dbReference type="NCBI Taxonomy" id="584607"/>
    <lineage>
        <taxon>Bacteria</taxon>
        <taxon>Pseudomonadati</taxon>
        <taxon>Bacteroidota</taxon>
        <taxon>Flavobacteriia</taxon>
        <taxon>Flavobacteriales</taxon>
        <taxon>Flavobacteriaceae</taxon>
        <taxon>Gaetbulibacter</taxon>
    </lineage>
</organism>